<keyword evidence="6 7" id="KW-0472">Membrane</keyword>
<gene>
    <name evidence="8" type="ORF">EM6_3086</name>
</gene>
<dbReference type="OrthoDB" id="9787815at2"/>
<dbReference type="InterPro" id="IPR004752">
    <property type="entry name" value="AmpG_permease/AT-1"/>
</dbReference>
<evidence type="ECO:0000256" key="1">
    <source>
        <dbReference type="ARBA" id="ARBA00004141"/>
    </source>
</evidence>
<feature type="transmembrane region" description="Helical" evidence="7">
    <location>
        <begin position="239"/>
        <end position="257"/>
    </location>
</feature>
<reference evidence="9" key="1">
    <citation type="journal article" date="2017" name="Biotechnol. Biofuels">
        <title>Evaluation of environmental bacterial communities as a factor affecting the growth of duckweed Lemna minor.</title>
        <authorList>
            <person name="Ishizawa H."/>
            <person name="Kuroda M."/>
            <person name="Morikawa M."/>
            <person name="Ike M."/>
        </authorList>
    </citation>
    <scope>NUCLEOTIDE SEQUENCE [LARGE SCALE GENOMIC DNA]</scope>
    <source>
        <strain evidence="9">M6</strain>
    </source>
</reference>
<dbReference type="Gene3D" id="1.20.1250.20">
    <property type="entry name" value="MFS general substrate transporter like domains"/>
    <property type="match status" value="1"/>
</dbReference>
<evidence type="ECO:0000256" key="6">
    <source>
        <dbReference type="ARBA" id="ARBA00023136"/>
    </source>
</evidence>
<protein>
    <submittedName>
        <fullName evidence="8">AmpG permease</fullName>
    </submittedName>
</protein>
<reference evidence="9" key="2">
    <citation type="journal article" date="2017" name="Plant Physiol. Biochem.">
        <title>Differential oxidative and antioxidative response of duckweed Lemna minor toward plant growth promoting/inhibiting bacteria.</title>
        <authorList>
            <person name="Ishizawa H."/>
            <person name="Kuroda M."/>
            <person name="Morikawa M."/>
            <person name="Ike M."/>
        </authorList>
    </citation>
    <scope>NUCLEOTIDE SEQUENCE [LARGE SCALE GENOMIC DNA]</scope>
    <source>
        <strain evidence="9">M6</strain>
    </source>
</reference>
<evidence type="ECO:0000256" key="4">
    <source>
        <dbReference type="ARBA" id="ARBA00022692"/>
    </source>
</evidence>
<evidence type="ECO:0000256" key="2">
    <source>
        <dbReference type="ARBA" id="ARBA00008335"/>
    </source>
</evidence>
<dbReference type="EMBL" id="AP018828">
    <property type="protein sequence ID" value="BBF82449.1"/>
    <property type="molecule type" value="Genomic_DNA"/>
</dbReference>
<keyword evidence="3" id="KW-0813">Transport</keyword>
<keyword evidence="4 7" id="KW-0812">Transmembrane</keyword>
<sequence>MSSADKPTFRDILRALKTPNAWLLLVLGFSAGLPFLMTGATLGFWMREEGTSLTVIGYMGWISLFYGFKVVWAPWMDKVRLPLLHARLGQRRSFMLLAQGGVILSLIGMAAIGPTGNIWAFVAVTLLLALSAASQEIAIHAWRIEQTEGQAQEALNPTIYSLGYKVAAIVSGSLILIPADQFGWPATVTGLAALMLVGVAATLIARPSRAEALTPPVPYSFDTYVVVPLKSFFQEHAGLAWWVLATVALYRLPDYLIGPVAGPLYSDTGLSNADIAYVRSTIGLAASFAGVALGGACLLWLGVERAFWLGAVTGPLSNICFALMAAHPGDVTVFGGTLIIDNIANGVAETAFIAFLTRLTVKEHTLTHFALMYSAADLTGKLLKGFSGQIVDGLTATHGLFGAYQIFFIGTAVAGLPALSLCLILRQRGLFKTA</sequence>
<dbReference type="InterPro" id="IPR011701">
    <property type="entry name" value="MFS"/>
</dbReference>
<dbReference type="NCBIfam" id="TIGR00901">
    <property type="entry name" value="2A0125"/>
    <property type="match status" value="1"/>
</dbReference>
<dbReference type="PANTHER" id="PTHR12778">
    <property type="entry name" value="SOLUTE CARRIER FAMILY 33 ACETYL-COA TRANSPORTER -RELATED"/>
    <property type="match status" value="1"/>
</dbReference>
<feature type="transmembrane region" description="Helical" evidence="7">
    <location>
        <begin position="21"/>
        <end position="46"/>
    </location>
</feature>
<proteinExistence type="inferred from homology"/>
<evidence type="ECO:0000256" key="7">
    <source>
        <dbReference type="SAM" id="Phobius"/>
    </source>
</evidence>
<dbReference type="GO" id="GO:0022857">
    <property type="term" value="F:transmembrane transporter activity"/>
    <property type="evidence" value="ECO:0007669"/>
    <property type="project" value="InterPro"/>
</dbReference>
<comment type="similarity">
    <text evidence="2">Belongs to the major facilitator superfamily.</text>
</comment>
<evidence type="ECO:0000313" key="8">
    <source>
        <dbReference type="EMBL" id="BBF82449.1"/>
    </source>
</evidence>
<name>A0A3G9GCM1_9CAUL</name>
<feature type="transmembrane region" description="Helical" evidence="7">
    <location>
        <begin position="277"/>
        <end position="301"/>
    </location>
</feature>
<dbReference type="RefSeq" id="WP_126424031.1">
    <property type="nucleotide sequence ID" value="NZ_AP018828.1"/>
</dbReference>
<dbReference type="AlphaFoldDB" id="A0A3G9GCM1"/>
<dbReference type="GO" id="GO:0016020">
    <property type="term" value="C:membrane"/>
    <property type="evidence" value="ECO:0007669"/>
    <property type="project" value="UniProtKB-SubCell"/>
</dbReference>
<feature type="transmembrane region" description="Helical" evidence="7">
    <location>
        <begin position="118"/>
        <end position="139"/>
    </location>
</feature>
<feature type="transmembrane region" description="Helical" evidence="7">
    <location>
        <begin position="306"/>
        <end position="326"/>
    </location>
</feature>
<evidence type="ECO:0000256" key="5">
    <source>
        <dbReference type="ARBA" id="ARBA00022989"/>
    </source>
</evidence>
<feature type="transmembrane region" description="Helical" evidence="7">
    <location>
        <begin position="403"/>
        <end position="425"/>
    </location>
</feature>
<evidence type="ECO:0000256" key="3">
    <source>
        <dbReference type="ARBA" id="ARBA00022448"/>
    </source>
</evidence>
<comment type="subcellular location">
    <subcellularLocation>
        <location evidence="1">Membrane</location>
        <topology evidence="1">Multi-pass membrane protein</topology>
    </subcellularLocation>
</comment>
<organism evidence="8 9">
    <name type="scientific">Asticcacaulis excentricus</name>
    <dbReference type="NCBI Taxonomy" id="78587"/>
    <lineage>
        <taxon>Bacteria</taxon>
        <taxon>Pseudomonadati</taxon>
        <taxon>Pseudomonadota</taxon>
        <taxon>Alphaproteobacteria</taxon>
        <taxon>Caulobacterales</taxon>
        <taxon>Caulobacteraceae</taxon>
        <taxon>Asticcacaulis</taxon>
    </lineage>
</organism>
<accession>A0A3G9GCM1</accession>
<keyword evidence="5 7" id="KW-1133">Transmembrane helix</keyword>
<dbReference type="Proteomes" id="UP000278756">
    <property type="component" value="Chromosome 2"/>
</dbReference>
<feature type="transmembrane region" description="Helical" evidence="7">
    <location>
        <begin position="93"/>
        <end position="112"/>
    </location>
</feature>
<dbReference type="InterPro" id="IPR036259">
    <property type="entry name" value="MFS_trans_sf"/>
</dbReference>
<feature type="transmembrane region" description="Helical" evidence="7">
    <location>
        <begin position="52"/>
        <end position="72"/>
    </location>
</feature>
<evidence type="ECO:0000313" key="9">
    <source>
        <dbReference type="Proteomes" id="UP000278756"/>
    </source>
</evidence>
<dbReference type="SUPFAM" id="SSF103473">
    <property type="entry name" value="MFS general substrate transporter"/>
    <property type="match status" value="1"/>
</dbReference>
<feature type="transmembrane region" description="Helical" evidence="7">
    <location>
        <begin position="159"/>
        <end position="177"/>
    </location>
</feature>
<dbReference type="PANTHER" id="PTHR12778:SF10">
    <property type="entry name" value="MAJOR FACILITATOR SUPERFAMILY DOMAIN-CONTAINING PROTEIN 3"/>
    <property type="match status" value="1"/>
</dbReference>
<feature type="transmembrane region" description="Helical" evidence="7">
    <location>
        <begin position="183"/>
        <end position="205"/>
    </location>
</feature>
<dbReference type="Pfam" id="PF07690">
    <property type="entry name" value="MFS_1"/>
    <property type="match status" value="1"/>
</dbReference>